<reference evidence="3" key="1">
    <citation type="journal article" date="2017" name="Parasit. Vectors">
        <title>Sialotranscriptomics of Rhipicephalus zambeziensis reveals intricate expression profiles of secretory proteins and suggests tight temporal transcriptional regulation during blood-feeding.</title>
        <authorList>
            <person name="de Castro M.H."/>
            <person name="de Klerk D."/>
            <person name="Pienaar R."/>
            <person name="Rees D.J.G."/>
            <person name="Mans B.J."/>
        </authorList>
    </citation>
    <scope>NUCLEOTIDE SEQUENCE</scope>
    <source>
        <tissue evidence="3">Salivary glands</tissue>
    </source>
</reference>
<evidence type="ECO:0000256" key="2">
    <source>
        <dbReference type="SAM" id="MobiDB-lite"/>
    </source>
</evidence>
<dbReference type="InterPro" id="IPR008862">
    <property type="entry name" value="Tcp11"/>
</dbReference>
<sequence length="539" mass="60342">MSDEAGDASKPQEGATGGRDVPAKEGARFHTSSESSNGEEAGESAMEGLTLANGEVKQPSPIKKKARDSSVPTPLGLEGSFGAVPESPPRFVSLDQIMKTANGMTNMALAHEIAMEDSFELKQREYAERSLEKLVKETLHKAFWHILEEQLNEDPPNYDQAMRLLQEAKEILLDLVMPYSKRLREEIEQVLDIDLIRQQAEHGTLDFLAYARHVISLMARMCAPIRDASIKELLEIKEVVPLFRGIMEQLTLMKIDMANFSIQQARPLIQSHSVAYEQEQFRKYLEVQTAANPSADPLAHTKLWLKRSYEHLRNLSDQHSPDPINGPGCKGPGFASVLAGAYMELLSWPDDEPYPETLRLDEARYRALKDKVHLATLVASILSITYRLGGTALQGISDFKDDLKSHTQLLLEGSLNCSEEELRETLKSVASQVIKEVQECLQKHGFNQLQISQERVLYDQIVVMTSPDHHVRKLLLMRVLDFIKVAISSGSVRPTQIPPGLSALEKELTSITGQFLRLVTHNRAVFGELYGDIVAELRK</sequence>
<comment type="similarity">
    <text evidence="1">Belongs to the TCP11 family.</text>
</comment>
<dbReference type="PANTHER" id="PTHR12832:SF11">
    <property type="entry name" value="LD23868P"/>
    <property type="match status" value="1"/>
</dbReference>
<proteinExistence type="inferred from homology"/>
<keyword evidence="3" id="KW-0418">Kinase</keyword>
<feature type="region of interest" description="Disordered" evidence="2">
    <location>
        <begin position="1"/>
        <end position="85"/>
    </location>
</feature>
<name>A0A224Z8A9_9ACAR</name>
<organism evidence="3">
    <name type="scientific">Rhipicephalus zambeziensis</name>
    <dbReference type="NCBI Taxonomy" id="60191"/>
    <lineage>
        <taxon>Eukaryota</taxon>
        <taxon>Metazoa</taxon>
        <taxon>Ecdysozoa</taxon>
        <taxon>Arthropoda</taxon>
        <taxon>Chelicerata</taxon>
        <taxon>Arachnida</taxon>
        <taxon>Acari</taxon>
        <taxon>Parasitiformes</taxon>
        <taxon>Ixodida</taxon>
        <taxon>Ixodoidea</taxon>
        <taxon>Ixodidae</taxon>
        <taxon>Rhipicephalinae</taxon>
        <taxon>Rhipicephalus</taxon>
        <taxon>Rhipicephalus</taxon>
    </lineage>
</organism>
<evidence type="ECO:0000256" key="1">
    <source>
        <dbReference type="ARBA" id="ARBA00010954"/>
    </source>
</evidence>
<accession>A0A224Z8A9</accession>
<feature type="compositionally biased region" description="Low complexity" evidence="2">
    <location>
        <begin position="32"/>
        <end position="48"/>
    </location>
</feature>
<protein>
    <submittedName>
        <fullName evidence="3">Sok1 kinase belonging to the ste20/sps1/gc kinase family</fullName>
    </submittedName>
</protein>
<dbReference type="EMBL" id="GFPF01011917">
    <property type="protein sequence ID" value="MAA23063.1"/>
    <property type="molecule type" value="Transcribed_RNA"/>
</dbReference>
<dbReference type="AlphaFoldDB" id="A0A224Z8A9"/>
<dbReference type="Pfam" id="PF05794">
    <property type="entry name" value="Tcp11"/>
    <property type="match status" value="1"/>
</dbReference>
<keyword evidence="3" id="KW-0808">Transferase</keyword>
<dbReference type="PANTHER" id="PTHR12832">
    <property type="entry name" value="TESTIS-SPECIFIC PROTEIN PBS13 T-COMPLEX 11"/>
    <property type="match status" value="1"/>
</dbReference>
<dbReference type="GO" id="GO:0007165">
    <property type="term" value="P:signal transduction"/>
    <property type="evidence" value="ECO:0007669"/>
    <property type="project" value="TreeGrafter"/>
</dbReference>
<evidence type="ECO:0000313" key="3">
    <source>
        <dbReference type="EMBL" id="MAA23063.1"/>
    </source>
</evidence>
<dbReference type="GO" id="GO:0016301">
    <property type="term" value="F:kinase activity"/>
    <property type="evidence" value="ECO:0007669"/>
    <property type="project" value="UniProtKB-KW"/>
</dbReference>